<dbReference type="EMBL" id="WIXE01015366">
    <property type="protein sequence ID" value="KAK5973535.1"/>
    <property type="molecule type" value="Genomic_DNA"/>
</dbReference>
<keyword evidence="3" id="KW-1185">Reference proteome</keyword>
<dbReference type="Proteomes" id="UP001331761">
    <property type="component" value="Unassembled WGS sequence"/>
</dbReference>
<evidence type="ECO:0000256" key="1">
    <source>
        <dbReference type="SAM" id="MobiDB-lite"/>
    </source>
</evidence>
<feature type="region of interest" description="Disordered" evidence="1">
    <location>
        <begin position="17"/>
        <end position="54"/>
    </location>
</feature>
<gene>
    <name evidence="2" type="ORF">GCK32_020361</name>
</gene>
<protein>
    <submittedName>
        <fullName evidence="2">Uncharacterized protein</fullName>
    </submittedName>
</protein>
<reference evidence="2 3" key="1">
    <citation type="submission" date="2019-10" db="EMBL/GenBank/DDBJ databases">
        <title>Assembly and Annotation for the nematode Trichostrongylus colubriformis.</title>
        <authorList>
            <person name="Martin J."/>
        </authorList>
    </citation>
    <scope>NUCLEOTIDE SEQUENCE [LARGE SCALE GENOMIC DNA]</scope>
    <source>
        <strain evidence="2">G859</strain>
        <tissue evidence="2">Whole worm</tissue>
    </source>
</reference>
<accession>A0AAN8FAP1</accession>
<organism evidence="2 3">
    <name type="scientific">Trichostrongylus colubriformis</name>
    <name type="common">Black scour worm</name>
    <dbReference type="NCBI Taxonomy" id="6319"/>
    <lineage>
        <taxon>Eukaryota</taxon>
        <taxon>Metazoa</taxon>
        <taxon>Ecdysozoa</taxon>
        <taxon>Nematoda</taxon>
        <taxon>Chromadorea</taxon>
        <taxon>Rhabditida</taxon>
        <taxon>Rhabditina</taxon>
        <taxon>Rhabditomorpha</taxon>
        <taxon>Strongyloidea</taxon>
        <taxon>Trichostrongylidae</taxon>
        <taxon>Trichostrongylus</taxon>
    </lineage>
</organism>
<proteinExistence type="predicted"/>
<sequence length="85" mass="9717">MSYFRESKIVLSNFLQESQSTHEATSNPEKLKSDNSEKSLQLHTPEKSDSTPRIDTVLQMDGSLEKALADLEKEDWYHGYLPVES</sequence>
<evidence type="ECO:0000313" key="2">
    <source>
        <dbReference type="EMBL" id="KAK5973535.1"/>
    </source>
</evidence>
<feature type="compositionally biased region" description="Polar residues" evidence="1">
    <location>
        <begin position="17"/>
        <end position="28"/>
    </location>
</feature>
<evidence type="ECO:0000313" key="3">
    <source>
        <dbReference type="Proteomes" id="UP001331761"/>
    </source>
</evidence>
<name>A0AAN8FAP1_TRICO</name>
<dbReference type="AlphaFoldDB" id="A0AAN8FAP1"/>
<comment type="caution">
    <text evidence="2">The sequence shown here is derived from an EMBL/GenBank/DDBJ whole genome shotgun (WGS) entry which is preliminary data.</text>
</comment>